<organism evidence="10 11">
    <name type="scientific">Niastella yeongjuensis</name>
    <dbReference type="NCBI Taxonomy" id="354355"/>
    <lineage>
        <taxon>Bacteria</taxon>
        <taxon>Pseudomonadati</taxon>
        <taxon>Bacteroidota</taxon>
        <taxon>Chitinophagia</taxon>
        <taxon>Chitinophagales</taxon>
        <taxon>Chitinophagaceae</taxon>
        <taxon>Niastella</taxon>
    </lineage>
</organism>
<keyword evidence="8" id="KW-0732">Signal</keyword>
<keyword evidence="6 7" id="KW-0998">Cell outer membrane</keyword>
<dbReference type="Pfam" id="PF07715">
    <property type="entry name" value="Plug"/>
    <property type="match status" value="1"/>
</dbReference>
<dbReference type="InterPro" id="IPR008969">
    <property type="entry name" value="CarboxyPept-like_regulatory"/>
</dbReference>
<evidence type="ECO:0000259" key="9">
    <source>
        <dbReference type="Pfam" id="PF07715"/>
    </source>
</evidence>
<feature type="signal peptide" evidence="8">
    <location>
        <begin position="1"/>
        <end position="17"/>
    </location>
</feature>
<dbReference type="InterPro" id="IPR012910">
    <property type="entry name" value="Plug_dom"/>
</dbReference>
<dbReference type="InterPro" id="IPR039426">
    <property type="entry name" value="TonB-dep_rcpt-like"/>
</dbReference>
<gene>
    <name evidence="10" type="ORF">A4H97_21080</name>
</gene>
<dbReference type="RefSeq" id="WP_165758791.1">
    <property type="nucleotide sequence ID" value="NZ_FOCZ01000010.1"/>
</dbReference>
<feature type="chain" id="PRO_5013297458" description="TonB-dependent receptor plug domain-containing protein" evidence="8">
    <location>
        <begin position="18"/>
        <end position="1099"/>
    </location>
</feature>
<dbReference type="Gene3D" id="3.55.50.30">
    <property type="match status" value="1"/>
</dbReference>
<dbReference type="STRING" id="354355.SAMN05660816_04858"/>
<keyword evidence="5 7" id="KW-0472">Membrane</keyword>
<evidence type="ECO:0000313" key="10">
    <source>
        <dbReference type="EMBL" id="OQP56074.1"/>
    </source>
</evidence>
<dbReference type="InterPro" id="IPR036942">
    <property type="entry name" value="Beta-barrel_TonB_sf"/>
</dbReference>
<dbReference type="Gene3D" id="2.60.40.1120">
    <property type="entry name" value="Carboxypeptidase-like, regulatory domain"/>
    <property type="match status" value="1"/>
</dbReference>
<evidence type="ECO:0000256" key="4">
    <source>
        <dbReference type="ARBA" id="ARBA00022692"/>
    </source>
</evidence>
<dbReference type="NCBIfam" id="TIGR04056">
    <property type="entry name" value="OMP_RagA_SusC"/>
    <property type="match status" value="1"/>
</dbReference>
<evidence type="ECO:0000313" key="11">
    <source>
        <dbReference type="Proteomes" id="UP000192610"/>
    </source>
</evidence>
<dbReference type="SUPFAM" id="SSF49464">
    <property type="entry name" value="Carboxypeptidase regulatory domain-like"/>
    <property type="match status" value="1"/>
</dbReference>
<dbReference type="InterPro" id="IPR023996">
    <property type="entry name" value="TonB-dep_OMP_SusC/RagA"/>
</dbReference>
<feature type="domain" description="TonB-dependent receptor plug" evidence="9">
    <location>
        <begin position="204"/>
        <end position="343"/>
    </location>
</feature>
<proteinExistence type="inferred from homology"/>
<accession>A0A1V9FCH2</accession>
<dbReference type="PROSITE" id="PS52016">
    <property type="entry name" value="TONB_DEPENDENT_REC_3"/>
    <property type="match status" value="1"/>
</dbReference>
<dbReference type="InterPro" id="IPR023997">
    <property type="entry name" value="TonB-dep_OMP_SusC/RagA_CS"/>
</dbReference>
<evidence type="ECO:0000256" key="3">
    <source>
        <dbReference type="ARBA" id="ARBA00022452"/>
    </source>
</evidence>
<dbReference type="AlphaFoldDB" id="A0A1V9FCH2"/>
<protein>
    <recommendedName>
        <fullName evidence="9">TonB-dependent receptor plug domain-containing protein</fullName>
    </recommendedName>
</protein>
<evidence type="ECO:0000256" key="2">
    <source>
        <dbReference type="ARBA" id="ARBA00022448"/>
    </source>
</evidence>
<evidence type="ECO:0000256" key="1">
    <source>
        <dbReference type="ARBA" id="ARBA00004571"/>
    </source>
</evidence>
<keyword evidence="3 7" id="KW-1134">Transmembrane beta strand</keyword>
<sequence length="1099" mass="121106">MKLTAVLLFITCLQVSANIYSQTVTLNVQNAPLEKVLKEIEKQSKYNFFYEEGLFHNAKPITVSVSNITLEQVLEVCFKEQPFEYKVVKNTVFVKRRELVKAEQQRMVLQSQGELKGHVGNDKGESLEGANITVKRSGKGTITDANGNFTLSAINSDDIIIISFIGYQILTIKVGENVSLSIILKEASNELDRVIMQAYGTTTKRLSTGNISKVTSEEIQQQPVANALQALQGRVAGLSVSQTSGFSSAPFKVEIRGRNSISGLFTGEPLYIIDGVPLTVLETGGASNYYNGSTGFIQNPLLLGPAGGQSPLFSLNPNEIESIEVLKDADATSIYGSRGANGVILITTKRGAAGKTSIDIRLSQGISKVARFWNYMNTPQYLQMRREGFMNDGTIPDAGSAPDLLVWDTTKHTDWQKQIWGKTGSNTSAQAAISGGNQQTNFRLSFDYTGITNVLTASGKDQRESIGFNFNHSPSARFHIAFGANYSFTRSDMINLPSNIAALAPNTPSIYDSSGKLNYSAWEPVRPYFPFAFLLQPYSSKTHFLNSNFVANYNILKGLNFKISAGFNSATNSQSKLTPISSLDPSYPQTGSAQFGNNFNRGWIIEPQIAYNLYMGRGRLSVLIGGSYQYSNTEANYAGGTGYTSDALLKSVSNAPVKYASENFGEYKYAALFSRISYNWDNKYFININGRRDGSSRFGEGNQFGNFGSVGLGWVFSQENFVRNKIGFLSFGKLRGSYGTTGSDAVGDYQYITRWGNNSSTIYNGYASLAPTQHANPNFKWQANRKLEIGSDFGFFRDRITLSIAYYDNRCSNQLVNTVLPVYTGFDHVIANWPAKVQNSGLEITTSGKVLETKNLSWSLFFNIALNRNKLLDFPNLEQTAYAHDLIIGKSLNLRNILHYTGVDPQTGLYTFNDRNQDGVITPFASLPENDAYPLELNPKYSGGFGTTLKYKQWQLGFNFNYIKQIGLNGLTLTNAQGAFSAAFSNLPVEFLGRWKKSDDISGIARFSAQGIDESYANYYSRSDGVYSDASYIRLANCSLSYSLPVGMIKNTGFKSVGFFINAQNLFTITKYKGLDPETRSPSTLPTLKVIVAGISLNL</sequence>
<dbReference type="NCBIfam" id="TIGR04057">
    <property type="entry name" value="SusC_RagA_signa"/>
    <property type="match status" value="1"/>
</dbReference>
<dbReference type="InterPro" id="IPR037066">
    <property type="entry name" value="Plug_dom_sf"/>
</dbReference>
<dbReference type="GO" id="GO:0009279">
    <property type="term" value="C:cell outer membrane"/>
    <property type="evidence" value="ECO:0007669"/>
    <property type="project" value="UniProtKB-SubCell"/>
</dbReference>
<evidence type="ECO:0000256" key="5">
    <source>
        <dbReference type="ARBA" id="ARBA00023136"/>
    </source>
</evidence>
<name>A0A1V9FCH2_9BACT</name>
<dbReference type="Proteomes" id="UP000192610">
    <property type="component" value="Unassembled WGS sequence"/>
</dbReference>
<comment type="caution">
    <text evidence="10">The sequence shown here is derived from an EMBL/GenBank/DDBJ whole genome shotgun (WGS) entry which is preliminary data.</text>
</comment>
<dbReference type="EMBL" id="LVXG01000002">
    <property type="protein sequence ID" value="OQP56074.1"/>
    <property type="molecule type" value="Genomic_DNA"/>
</dbReference>
<keyword evidence="2 7" id="KW-0813">Transport</keyword>
<comment type="similarity">
    <text evidence="7">Belongs to the TonB-dependent receptor family.</text>
</comment>
<evidence type="ECO:0000256" key="7">
    <source>
        <dbReference type="PROSITE-ProRule" id="PRU01360"/>
    </source>
</evidence>
<dbReference type="Gene3D" id="2.40.170.20">
    <property type="entry name" value="TonB-dependent receptor, beta-barrel domain"/>
    <property type="match status" value="1"/>
</dbReference>
<evidence type="ECO:0000256" key="8">
    <source>
        <dbReference type="SAM" id="SignalP"/>
    </source>
</evidence>
<comment type="subcellular location">
    <subcellularLocation>
        <location evidence="1 7">Cell outer membrane</location>
        <topology evidence="1 7">Multi-pass membrane protein</topology>
    </subcellularLocation>
</comment>
<keyword evidence="11" id="KW-1185">Reference proteome</keyword>
<reference evidence="11" key="1">
    <citation type="submission" date="2016-04" db="EMBL/GenBank/DDBJ databases">
        <authorList>
            <person name="Chen L."/>
            <person name="Zhuang W."/>
            <person name="Wang G."/>
        </authorList>
    </citation>
    <scope>NUCLEOTIDE SEQUENCE [LARGE SCALE GENOMIC DNA]</scope>
    <source>
        <strain evidence="11">17621</strain>
    </source>
</reference>
<keyword evidence="4 7" id="KW-0812">Transmembrane</keyword>
<dbReference type="Pfam" id="PF13715">
    <property type="entry name" value="CarbopepD_reg_2"/>
    <property type="match status" value="1"/>
</dbReference>
<dbReference type="Gene3D" id="2.170.130.10">
    <property type="entry name" value="TonB-dependent receptor, plug domain"/>
    <property type="match status" value="1"/>
</dbReference>
<evidence type="ECO:0000256" key="6">
    <source>
        <dbReference type="ARBA" id="ARBA00023237"/>
    </source>
</evidence>
<dbReference type="SUPFAM" id="SSF56935">
    <property type="entry name" value="Porins"/>
    <property type="match status" value="1"/>
</dbReference>